<dbReference type="InterPro" id="IPR004101">
    <property type="entry name" value="Mur_ligase_C"/>
</dbReference>
<accession>A0ABX4HRN8</accession>
<dbReference type="EMBL" id="NSGH01000011">
    <property type="protein sequence ID" value="PBB05522.1"/>
    <property type="molecule type" value="Genomic_DNA"/>
</dbReference>
<dbReference type="Pfam" id="PF02875">
    <property type="entry name" value="Mur_ligase_C"/>
    <property type="match status" value="1"/>
</dbReference>
<gene>
    <name evidence="2" type="ORF">CKW00_08010</name>
</gene>
<dbReference type="Gene3D" id="3.90.190.20">
    <property type="entry name" value="Mur ligase, C-terminal domain"/>
    <property type="match status" value="1"/>
</dbReference>
<proteinExistence type="predicted"/>
<organism evidence="2 3">
    <name type="scientific">Salimicrobium humidisoli</name>
    <dbReference type="NCBI Taxonomy" id="2029857"/>
    <lineage>
        <taxon>Bacteria</taxon>
        <taxon>Bacillati</taxon>
        <taxon>Bacillota</taxon>
        <taxon>Bacilli</taxon>
        <taxon>Bacillales</taxon>
        <taxon>Bacillaceae</taxon>
        <taxon>Salimicrobium</taxon>
    </lineage>
</organism>
<evidence type="ECO:0000313" key="2">
    <source>
        <dbReference type="EMBL" id="PBB05522.1"/>
    </source>
</evidence>
<keyword evidence="3" id="KW-1185">Reference proteome</keyword>
<protein>
    <recommendedName>
        <fullName evidence="1">Mur ligase C-terminal domain-containing protein</fullName>
    </recommendedName>
</protein>
<comment type="caution">
    <text evidence="2">The sequence shown here is derived from an EMBL/GenBank/DDBJ whole genome shotgun (WGS) entry which is preliminary data.</text>
</comment>
<evidence type="ECO:0000259" key="1">
    <source>
        <dbReference type="Pfam" id="PF02875"/>
    </source>
</evidence>
<dbReference type="SUPFAM" id="SSF53244">
    <property type="entry name" value="MurD-like peptide ligases, peptide-binding domain"/>
    <property type="match status" value="1"/>
</dbReference>
<reference evidence="2 3" key="1">
    <citation type="submission" date="2017-08" db="EMBL/GenBank/DDBJ databases">
        <title>Salimicrobium alkalisoli sp. nov., isolated from saline alkaline soil.</title>
        <authorList>
            <person name="Zhang G."/>
            <person name="Xiong Q."/>
        </authorList>
    </citation>
    <scope>NUCLEOTIDE SEQUENCE [LARGE SCALE GENOMIC DNA]</scope>
    <source>
        <strain evidence="2 3">WN024</strain>
    </source>
</reference>
<name>A0ABX4HRN8_9BACI</name>
<feature type="domain" description="Mur ligase C-terminal" evidence="1">
    <location>
        <begin position="6"/>
        <end position="72"/>
    </location>
</feature>
<sequence>MITVSARMSDQYILTLDDLNSVSKEEMEKILYEIQRRYGRGNGEVIPDRTLAIEEALRRSGEKDWVVITGKGEESYQQEYHYPAPTDSETVFYLEKSTTRR</sequence>
<dbReference type="InterPro" id="IPR036615">
    <property type="entry name" value="Mur_ligase_C_dom_sf"/>
</dbReference>
<dbReference type="Proteomes" id="UP000217561">
    <property type="component" value="Unassembled WGS sequence"/>
</dbReference>
<evidence type="ECO:0000313" key="3">
    <source>
        <dbReference type="Proteomes" id="UP000217561"/>
    </source>
</evidence>